<gene>
    <name evidence="2" type="ORF">BDN71DRAFT_1453290</name>
</gene>
<evidence type="ECO:0000256" key="1">
    <source>
        <dbReference type="SAM" id="MobiDB-lite"/>
    </source>
</evidence>
<keyword evidence="3" id="KW-1185">Reference proteome</keyword>
<comment type="caution">
    <text evidence="2">The sequence shown here is derived from an EMBL/GenBank/DDBJ whole genome shotgun (WGS) entry which is preliminary data.</text>
</comment>
<dbReference type="Proteomes" id="UP000807025">
    <property type="component" value="Unassembled WGS sequence"/>
</dbReference>
<proteinExistence type="predicted"/>
<feature type="region of interest" description="Disordered" evidence="1">
    <location>
        <begin position="377"/>
        <end position="396"/>
    </location>
</feature>
<name>A0A9P5ZQG3_PLEER</name>
<evidence type="ECO:0000313" key="2">
    <source>
        <dbReference type="EMBL" id="KAF9491293.1"/>
    </source>
</evidence>
<dbReference type="EMBL" id="MU154623">
    <property type="protein sequence ID" value="KAF9491293.1"/>
    <property type="molecule type" value="Genomic_DNA"/>
</dbReference>
<protein>
    <submittedName>
        <fullName evidence="2">Uncharacterized protein</fullName>
    </submittedName>
</protein>
<dbReference type="AlphaFoldDB" id="A0A9P5ZQG3"/>
<feature type="compositionally biased region" description="Low complexity" evidence="1">
    <location>
        <begin position="377"/>
        <end position="390"/>
    </location>
</feature>
<accession>A0A9P5ZQG3</accession>
<organism evidence="2 3">
    <name type="scientific">Pleurotus eryngii</name>
    <name type="common">Boletus of the steppes</name>
    <dbReference type="NCBI Taxonomy" id="5323"/>
    <lineage>
        <taxon>Eukaryota</taxon>
        <taxon>Fungi</taxon>
        <taxon>Dikarya</taxon>
        <taxon>Basidiomycota</taxon>
        <taxon>Agaricomycotina</taxon>
        <taxon>Agaricomycetes</taxon>
        <taxon>Agaricomycetidae</taxon>
        <taxon>Agaricales</taxon>
        <taxon>Pleurotineae</taxon>
        <taxon>Pleurotaceae</taxon>
        <taxon>Pleurotus</taxon>
    </lineage>
</organism>
<reference evidence="2" key="1">
    <citation type="submission" date="2020-11" db="EMBL/GenBank/DDBJ databases">
        <authorList>
            <consortium name="DOE Joint Genome Institute"/>
            <person name="Ahrendt S."/>
            <person name="Riley R."/>
            <person name="Andreopoulos W."/>
            <person name="Labutti K."/>
            <person name="Pangilinan J."/>
            <person name="Ruiz-Duenas F.J."/>
            <person name="Barrasa J.M."/>
            <person name="Sanchez-Garcia M."/>
            <person name="Camarero S."/>
            <person name="Miyauchi S."/>
            <person name="Serrano A."/>
            <person name="Linde D."/>
            <person name="Babiker R."/>
            <person name="Drula E."/>
            <person name="Ayuso-Fernandez I."/>
            <person name="Pacheco R."/>
            <person name="Padilla G."/>
            <person name="Ferreira P."/>
            <person name="Barriuso J."/>
            <person name="Kellner H."/>
            <person name="Castanera R."/>
            <person name="Alfaro M."/>
            <person name="Ramirez L."/>
            <person name="Pisabarro A.G."/>
            <person name="Kuo A."/>
            <person name="Tritt A."/>
            <person name="Lipzen A."/>
            <person name="He G."/>
            <person name="Yan M."/>
            <person name="Ng V."/>
            <person name="Cullen D."/>
            <person name="Martin F."/>
            <person name="Rosso M.-N."/>
            <person name="Henrissat B."/>
            <person name="Hibbett D."/>
            <person name="Martinez A.T."/>
            <person name="Grigoriev I.V."/>
        </authorList>
    </citation>
    <scope>NUCLEOTIDE SEQUENCE</scope>
    <source>
        <strain evidence="2">ATCC 90797</strain>
    </source>
</reference>
<evidence type="ECO:0000313" key="3">
    <source>
        <dbReference type="Proteomes" id="UP000807025"/>
    </source>
</evidence>
<sequence>MSGDDEETGIDTMYNLFVEAVLVDPNDRWSPGATVSLYQWRTWMPTKRDLLYMQDDHTTALQWRPHQPRPLCWSSCIVIEYTNDGHTQEEEVATWEEAEELASRAEYDRWDKAHLEVTRTVSSGTSTVWVKVERDQWYNLHSGFEIRVCLEFANAKDCTQFIQEEIDELEGRDIISKFNDGGTVAINDIIQTVAPIADDFRSALTHAARRHECTQPETKLIRRRASSRDLGRPCYLTLHLSTIADTLSDEVPFIAEVNWSATTIPRIFPLHASTFRSLNNLHLKFHSVTSQDGNYNSPSRSQQDDLTISVSAGEISLFNGTNSVFAGNSFSVNSEDRTVNINYINTIMGDAFLGPISGGNNGGRNNVNTIRMMSPVESRSSRVSGSPSGRQTQVLNEQAALQAGVGRWVRQRSPRPRPY</sequence>